<dbReference type="PANTHER" id="PTHR11786:SF0">
    <property type="entry name" value="ARYLAMINE N-ACETYLTRANSFERASE 4-RELATED"/>
    <property type="match status" value="1"/>
</dbReference>
<dbReference type="Gene3D" id="2.40.128.150">
    <property type="entry name" value="Cysteine proteinases"/>
    <property type="match status" value="1"/>
</dbReference>
<evidence type="ECO:0000313" key="5">
    <source>
        <dbReference type="Proteomes" id="UP001432222"/>
    </source>
</evidence>
<dbReference type="Pfam" id="PF00797">
    <property type="entry name" value="Acetyltransf_2"/>
    <property type="match status" value="1"/>
</dbReference>
<dbReference type="Proteomes" id="UP001432222">
    <property type="component" value="Chromosome"/>
</dbReference>
<reference evidence="4" key="1">
    <citation type="submission" date="2022-10" db="EMBL/GenBank/DDBJ databases">
        <title>The complete genomes of actinobacterial strains from the NBC collection.</title>
        <authorList>
            <person name="Joergensen T.S."/>
            <person name="Alvarez Arevalo M."/>
            <person name="Sterndorff E.B."/>
            <person name="Faurdal D."/>
            <person name="Vuksanovic O."/>
            <person name="Mourched A.-S."/>
            <person name="Charusanti P."/>
            <person name="Shaw S."/>
            <person name="Blin K."/>
            <person name="Weber T."/>
        </authorList>
    </citation>
    <scope>NUCLEOTIDE SEQUENCE</scope>
    <source>
        <strain evidence="4">NBC_00222</strain>
    </source>
</reference>
<dbReference type="SUPFAM" id="SSF54001">
    <property type="entry name" value="Cysteine proteinases"/>
    <property type="match status" value="1"/>
</dbReference>
<organism evidence="4 5">
    <name type="scientific">Kitasatospora purpeofusca</name>
    <dbReference type="NCBI Taxonomy" id="67352"/>
    <lineage>
        <taxon>Bacteria</taxon>
        <taxon>Bacillati</taxon>
        <taxon>Actinomycetota</taxon>
        <taxon>Actinomycetes</taxon>
        <taxon>Kitasatosporales</taxon>
        <taxon>Streptomycetaceae</taxon>
        <taxon>Kitasatospora</taxon>
    </lineage>
</organism>
<dbReference type="EMBL" id="CP108110">
    <property type="protein sequence ID" value="WUQ85907.1"/>
    <property type="molecule type" value="Genomic_DNA"/>
</dbReference>
<sequence length="290" mass="31239">MDEPAQSAEIPTDERVAAYLARIGAERPARAGAAELARLQEAHLDAVPFENLSIHLGEPVVLEPEALLEKVVGRRRGGFCYELNGAFAALLRALDYRVELLAARVFDGAEPGPPFDHLALRVEADGAAWLVDVGFGRFARRPLRLDERGRQQDPAGVFTVTPSTVTPSTGATDTDTAHATGTTGDLDIALDGAPQYRLDPRPYRLADFTPTCWWQTTSPASHFTRATTCSRPTPDGGRITLTSTRATGGTRLLRTAPDGTRTEELLAADAALTAYRTHFGLALDRLPTAP</sequence>
<evidence type="ECO:0000256" key="3">
    <source>
        <dbReference type="SAM" id="MobiDB-lite"/>
    </source>
</evidence>
<feature type="compositionally biased region" description="Low complexity" evidence="3">
    <location>
        <begin position="159"/>
        <end position="185"/>
    </location>
</feature>
<feature type="region of interest" description="Disordered" evidence="3">
    <location>
        <begin position="149"/>
        <end position="186"/>
    </location>
</feature>
<dbReference type="RefSeq" id="WP_328956581.1">
    <property type="nucleotide sequence ID" value="NZ_CP108110.1"/>
</dbReference>
<dbReference type="PRINTS" id="PR01543">
    <property type="entry name" value="ANATRNSFRASE"/>
</dbReference>
<evidence type="ECO:0000313" key="4">
    <source>
        <dbReference type="EMBL" id="WUQ85907.1"/>
    </source>
</evidence>
<dbReference type="PANTHER" id="PTHR11786">
    <property type="entry name" value="N-HYDROXYARYLAMINE O-ACETYLTRANSFERASE"/>
    <property type="match status" value="1"/>
</dbReference>
<dbReference type="Gene3D" id="3.30.2140.10">
    <property type="entry name" value="Arylamine N-acetyltransferase"/>
    <property type="match status" value="1"/>
</dbReference>
<protein>
    <submittedName>
        <fullName evidence="4">Arylamine N-acetyltransferase</fullName>
    </submittedName>
</protein>
<accession>A0ABZ1U7F0</accession>
<gene>
    <name evidence="4" type="ORF">OHA16_24810</name>
</gene>
<comment type="similarity">
    <text evidence="1 2">Belongs to the arylamine N-acetyltransferase family.</text>
</comment>
<proteinExistence type="inferred from homology"/>
<keyword evidence="5" id="KW-1185">Reference proteome</keyword>
<evidence type="ECO:0000256" key="2">
    <source>
        <dbReference type="RuleBase" id="RU003452"/>
    </source>
</evidence>
<dbReference type="InterPro" id="IPR038765">
    <property type="entry name" value="Papain-like_cys_pep_sf"/>
</dbReference>
<evidence type="ECO:0000256" key="1">
    <source>
        <dbReference type="ARBA" id="ARBA00006547"/>
    </source>
</evidence>
<name>A0ABZ1U7F0_9ACTN</name>
<dbReference type="InterPro" id="IPR001447">
    <property type="entry name" value="Arylamine_N-AcTrfase"/>
</dbReference>